<dbReference type="Proteomes" id="UP000178315">
    <property type="component" value="Unassembled WGS sequence"/>
</dbReference>
<feature type="transmembrane region" description="Helical" evidence="1">
    <location>
        <begin position="54"/>
        <end position="82"/>
    </location>
</feature>
<proteinExistence type="predicted"/>
<feature type="transmembrane region" description="Helical" evidence="1">
    <location>
        <begin position="174"/>
        <end position="197"/>
    </location>
</feature>
<sequence>MSANTFFSTMNKKFVLLIIILTAVIGGVLFLKTGNFGTQLLWDITKEGSLLLPLVLVSALIDSINPCAFSILLITIAFLLSIKSARSRILSIGGAYIFGIFLVYILIGLGIFQTLHLFNTPHFMAKVGAVVLILFGTINLINEFFPSFPIKLRIPVKTHQAIGSLMEKGSLPAALFLGLLVGLCEFPCTGGPYLMVLGLLHDSATYLRGFLYLLLYNFVFVLPLVIILLMACDSGVLSKVEDWRSEKLKEMRLITGIIMTALGILIFFL</sequence>
<evidence type="ECO:0000313" key="2">
    <source>
        <dbReference type="EMBL" id="OGY73328.1"/>
    </source>
</evidence>
<feature type="transmembrane region" description="Helical" evidence="1">
    <location>
        <begin position="209"/>
        <end position="231"/>
    </location>
</feature>
<gene>
    <name evidence="2" type="ORF">A3H61_00185</name>
</gene>
<protein>
    <submittedName>
        <fullName evidence="2">Uncharacterized protein</fullName>
    </submittedName>
</protein>
<dbReference type="AlphaFoldDB" id="A0A1G2A8V4"/>
<reference evidence="2 3" key="1">
    <citation type="journal article" date="2016" name="Nat. Commun.">
        <title>Thousands of microbial genomes shed light on interconnected biogeochemical processes in an aquifer system.</title>
        <authorList>
            <person name="Anantharaman K."/>
            <person name="Brown C.T."/>
            <person name="Hug L.A."/>
            <person name="Sharon I."/>
            <person name="Castelle C.J."/>
            <person name="Probst A.J."/>
            <person name="Thomas B.C."/>
            <person name="Singh A."/>
            <person name="Wilkins M.J."/>
            <person name="Karaoz U."/>
            <person name="Brodie E.L."/>
            <person name="Williams K.H."/>
            <person name="Hubbard S.S."/>
            <person name="Banfield J.F."/>
        </authorList>
    </citation>
    <scope>NUCLEOTIDE SEQUENCE [LARGE SCALE GENOMIC DNA]</scope>
</reference>
<keyword evidence="1" id="KW-0812">Transmembrane</keyword>
<dbReference type="InterPro" id="IPR051790">
    <property type="entry name" value="Cytochrome_c-biogenesis_DsbD"/>
</dbReference>
<name>A0A1G2A8V4_9BACT</name>
<dbReference type="PANTHER" id="PTHR31272">
    <property type="entry name" value="CYTOCHROME C-TYPE BIOGENESIS PROTEIN HI_1454-RELATED"/>
    <property type="match status" value="1"/>
</dbReference>
<comment type="caution">
    <text evidence="2">The sequence shown here is derived from an EMBL/GenBank/DDBJ whole genome shotgun (WGS) entry which is preliminary data.</text>
</comment>
<accession>A0A1G2A8V4</accession>
<dbReference type="PANTHER" id="PTHR31272:SF9">
    <property type="entry name" value="BLL1027 PROTEIN"/>
    <property type="match status" value="1"/>
</dbReference>
<keyword evidence="1" id="KW-0472">Membrane</keyword>
<feature type="transmembrane region" description="Helical" evidence="1">
    <location>
        <begin position="251"/>
        <end position="268"/>
    </location>
</feature>
<feature type="transmembrane region" description="Helical" evidence="1">
    <location>
        <begin position="89"/>
        <end position="111"/>
    </location>
</feature>
<organism evidence="2 3">
    <name type="scientific">Candidatus Jacksonbacteria bacterium RIFCSPLOWO2_02_FULL_44_20</name>
    <dbReference type="NCBI Taxonomy" id="1798460"/>
    <lineage>
        <taxon>Bacteria</taxon>
        <taxon>Candidatus Jacksoniibacteriota</taxon>
    </lineage>
</organism>
<evidence type="ECO:0000256" key="1">
    <source>
        <dbReference type="SAM" id="Phobius"/>
    </source>
</evidence>
<keyword evidence="1" id="KW-1133">Transmembrane helix</keyword>
<evidence type="ECO:0000313" key="3">
    <source>
        <dbReference type="Proteomes" id="UP000178315"/>
    </source>
</evidence>
<dbReference type="EMBL" id="MHJU01000013">
    <property type="protein sequence ID" value="OGY73328.1"/>
    <property type="molecule type" value="Genomic_DNA"/>
</dbReference>